<keyword evidence="2" id="KW-1185">Reference proteome</keyword>
<gene>
    <name evidence="1" type="ORF">GCM10023196_060450</name>
</gene>
<organism evidence="1 2">
    <name type="scientific">Actinoallomurus vinaceus</name>
    <dbReference type="NCBI Taxonomy" id="1080074"/>
    <lineage>
        <taxon>Bacteria</taxon>
        <taxon>Bacillati</taxon>
        <taxon>Actinomycetota</taxon>
        <taxon>Actinomycetes</taxon>
        <taxon>Streptosporangiales</taxon>
        <taxon>Thermomonosporaceae</taxon>
        <taxon>Actinoallomurus</taxon>
    </lineage>
</organism>
<proteinExistence type="predicted"/>
<reference evidence="2" key="1">
    <citation type="journal article" date="2019" name="Int. J. Syst. Evol. Microbiol.">
        <title>The Global Catalogue of Microorganisms (GCM) 10K type strain sequencing project: providing services to taxonomists for standard genome sequencing and annotation.</title>
        <authorList>
            <consortium name="The Broad Institute Genomics Platform"/>
            <consortium name="The Broad Institute Genome Sequencing Center for Infectious Disease"/>
            <person name="Wu L."/>
            <person name="Ma J."/>
        </authorList>
    </citation>
    <scope>NUCLEOTIDE SEQUENCE [LARGE SCALE GENOMIC DNA]</scope>
    <source>
        <strain evidence="2">JCM 17939</strain>
    </source>
</reference>
<protein>
    <submittedName>
        <fullName evidence="1">Uncharacterized protein</fullName>
    </submittedName>
</protein>
<comment type="caution">
    <text evidence="1">The sequence shown here is derived from an EMBL/GenBank/DDBJ whole genome shotgun (WGS) entry which is preliminary data.</text>
</comment>
<evidence type="ECO:0000313" key="2">
    <source>
        <dbReference type="Proteomes" id="UP001501442"/>
    </source>
</evidence>
<dbReference type="RefSeq" id="WP_345434492.1">
    <property type="nucleotide sequence ID" value="NZ_BAABHK010000009.1"/>
</dbReference>
<accession>A0ABP8UHD9</accession>
<name>A0ABP8UHD9_9ACTN</name>
<dbReference type="Proteomes" id="UP001501442">
    <property type="component" value="Unassembled WGS sequence"/>
</dbReference>
<sequence>MPRPSAAEALARIWPGLVAVRVIAAGALADRLITSVTVSVAGTPNVRILQAATEGEDFDTVLREWKASTPSAPPWML</sequence>
<evidence type="ECO:0000313" key="1">
    <source>
        <dbReference type="EMBL" id="GAA4631351.1"/>
    </source>
</evidence>
<dbReference type="EMBL" id="BAABHK010000009">
    <property type="protein sequence ID" value="GAA4631351.1"/>
    <property type="molecule type" value="Genomic_DNA"/>
</dbReference>